<gene>
    <name evidence="3" type="ORF">QNA08_18210</name>
</gene>
<evidence type="ECO:0000259" key="2">
    <source>
        <dbReference type="Pfam" id="PF10615"/>
    </source>
</evidence>
<name>A0ABT7AM52_9HYPH</name>
<organism evidence="3 4">
    <name type="scientific">Chelatococcus albus</name>
    <dbReference type="NCBI Taxonomy" id="3047466"/>
    <lineage>
        <taxon>Bacteria</taxon>
        <taxon>Pseudomonadati</taxon>
        <taxon>Pseudomonadota</taxon>
        <taxon>Alphaproteobacteria</taxon>
        <taxon>Hyphomicrobiales</taxon>
        <taxon>Chelatococcaceae</taxon>
        <taxon>Chelatococcus</taxon>
    </lineage>
</organism>
<dbReference type="Gene3D" id="3.20.180.10">
    <property type="entry name" value="PNP-oxidase-like"/>
    <property type="match status" value="1"/>
</dbReference>
<protein>
    <submittedName>
        <fullName evidence="3">Pyridoxamine 5'-phosphate oxidase family protein</fullName>
    </submittedName>
</protein>
<dbReference type="InterPro" id="IPR011576">
    <property type="entry name" value="Pyridox_Oxase_N"/>
</dbReference>
<evidence type="ECO:0000313" key="4">
    <source>
        <dbReference type="Proteomes" id="UP001321492"/>
    </source>
</evidence>
<feature type="domain" description="DUF2470" evidence="2">
    <location>
        <begin position="167"/>
        <end position="236"/>
    </location>
</feature>
<evidence type="ECO:0000259" key="1">
    <source>
        <dbReference type="Pfam" id="PF01243"/>
    </source>
</evidence>
<dbReference type="InterPro" id="IPR012349">
    <property type="entry name" value="Split_barrel_FMN-bd"/>
</dbReference>
<proteinExistence type="predicted"/>
<keyword evidence="4" id="KW-1185">Reference proteome</keyword>
<dbReference type="Proteomes" id="UP001321492">
    <property type="component" value="Unassembled WGS sequence"/>
</dbReference>
<dbReference type="PANTHER" id="PTHR13343">
    <property type="entry name" value="CREG1 PROTEIN"/>
    <property type="match status" value="1"/>
</dbReference>
<dbReference type="Pfam" id="PF10615">
    <property type="entry name" value="DUF2470"/>
    <property type="match status" value="1"/>
</dbReference>
<dbReference type="InterPro" id="IPR019595">
    <property type="entry name" value="DUF2470"/>
</dbReference>
<dbReference type="PANTHER" id="PTHR13343:SF17">
    <property type="entry name" value="CELLULAR REPRESSOR OF E1A-STIMULATED GENES, ISOFORM A"/>
    <property type="match status" value="1"/>
</dbReference>
<feature type="domain" description="Pyridoxamine 5'-phosphate oxidase N-terminal" evidence="1">
    <location>
        <begin position="16"/>
        <end position="136"/>
    </location>
</feature>
<dbReference type="InterPro" id="IPR037119">
    <property type="entry name" value="Haem_oxidase_HugZ-like_sf"/>
</dbReference>
<reference evidence="3 4" key="1">
    <citation type="submission" date="2023-05" db="EMBL/GenBank/DDBJ databases">
        <title>Chelatococcus sp. nov., a moderately thermophilic bacterium isolated from hot spring microbial mat.</title>
        <authorList>
            <person name="Hu C.-J."/>
            <person name="Li W.-J."/>
        </authorList>
    </citation>
    <scope>NUCLEOTIDE SEQUENCE [LARGE SCALE GENOMIC DNA]</scope>
    <source>
        <strain evidence="3 4">SYSU G07232</strain>
    </source>
</reference>
<dbReference type="Gene3D" id="2.30.110.10">
    <property type="entry name" value="Electron Transport, Fmn-binding Protein, Chain A"/>
    <property type="match status" value="1"/>
</dbReference>
<accession>A0ABT7AM52</accession>
<dbReference type="Pfam" id="PF01243">
    <property type="entry name" value="PNPOx_N"/>
    <property type="match status" value="1"/>
</dbReference>
<dbReference type="SUPFAM" id="SSF50475">
    <property type="entry name" value="FMN-binding split barrel"/>
    <property type="match status" value="1"/>
</dbReference>
<sequence length="246" mass="26067">MSERPESTQSFDAVAAAKRLMRTVRYGTLATLDASGAPYASLVNVASDIDGTPITLISRLALHTRNIEADGRVSLLLATVGAGDPSAHPRISIAARAEKATDERARRRFLMRHPGSAGYAGFPDFAFYRLVPTGAHLVAGFGRIVDLAPAQILLDLTGAEGLVEGEASAVDHMNEDHSEALALYATRLLGEPAGDWRTTGLDPEGIDLMAGDLTARLIFPERIGPGGSLRATLVELARQARARDAA</sequence>
<evidence type="ECO:0000313" key="3">
    <source>
        <dbReference type="EMBL" id="MDJ1160150.1"/>
    </source>
</evidence>
<dbReference type="RefSeq" id="WP_283742151.1">
    <property type="nucleotide sequence ID" value="NZ_JASJEV010000018.1"/>
</dbReference>
<comment type="caution">
    <text evidence="3">The sequence shown here is derived from an EMBL/GenBank/DDBJ whole genome shotgun (WGS) entry which is preliminary data.</text>
</comment>
<dbReference type="EMBL" id="JASJEV010000018">
    <property type="protein sequence ID" value="MDJ1160150.1"/>
    <property type="molecule type" value="Genomic_DNA"/>
</dbReference>